<accession>A0A2N3HTS1</accession>
<dbReference type="SUPFAM" id="SSF47090">
    <property type="entry name" value="PGBD-like"/>
    <property type="match status" value="1"/>
</dbReference>
<protein>
    <recommendedName>
        <fullName evidence="1">Peptidoglycan binding-like domain-containing protein</fullName>
    </recommendedName>
</protein>
<organism evidence="2 3">
    <name type="scientific">Labilibaculum filiforme</name>
    <dbReference type="NCBI Taxonomy" id="1940526"/>
    <lineage>
        <taxon>Bacteria</taxon>
        <taxon>Pseudomonadati</taxon>
        <taxon>Bacteroidota</taxon>
        <taxon>Bacteroidia</taxon>
        <taxon>Marinilabiliales</taxon>
        <taxon>Marinifilaceae</taxon>
        <taxon>Labilibaculum</taxon>
    </lineage>
</organism>
<dbReference type="RefSeq" id="WP_218972267.1">
    <property type="nucleotide sequence ID" value="NZ_MVDD01000014.1"/>
</dbReference>
<dbReference type="InterPro" id="IPR036366">
    <property type="entry name" value="PGBDSf"/>
</dbReference>
<dbReference type="AlphaFoldDB" id="A0A2N3HTS1"/>
<evidence type="ECO:0000259" key="1">
    <source>
        <dbReference type="Pfam" id="PF01471"/>
    </source>
</evidence>
<name>A0A2N3HTS1_9BACT</name>
<dbReference type="EMBL" id="MVDD01000014">
    <property type="protein sequence ID" value="PKQ61439.1"/>
    <property type="molecule type" value="Genomic_DNA"/>
</dbReference>
<dbReference type="Pfam" id="PF01471">
    <property type="entry name" value="PG_binding_1"/>
    <property type="match status" value="1"/>
</dbReference>
<proteinExistence type="predicted"/>
<dbReference type="InterPro" id="IPR002477">
    <property type="entry name" value="Peptidoglycan-bd-like"/>
</dbReference>
<reference evidence="2 3" key="1">
    <citation type="journal article" date="2017" name="Front. Microbiol.">
        <title>Labilibaculum manganireducens gen. nov., sp. nov. and Labilibaculum filiforme sp. nov., Novel Bacteroidetes Isolated from Subsurface Sediments of the Baltic Sea.</title>
        <authorList>
            <person name="Vandieken V."/>
            <person name="Marshall I.P."/>
            <person name="Niemann H."/>
            <person name="Engelen B."/>
            <person name="Cypionka H."/>
        </authorList>
    </citation>
    <scope>NUCLEOTIDE SEQUENCE [LARGE SCALE GENOMIC DNA]</scope>
    <source>
        <strain evidence="2 3">59.16B</strain>
    </source>
</reference>
<comment type="caution">
    <text evidence="2">The sequence shown here is derived from an EMBL/GenBank/DDBJ whole genome shotgun (WGS) entry which is preliminary data.</text>
</comment>
<sequence length="202" mass="24038">MTNLQFWSKVKVPILKTTPEIPPDWIYDPILNQSRKRYPWDRDYEYEQEEEEYTPFPISPKVFHFHPIAFVEQMRRMSTVYRKGDKGALILELNFRLSGFGGMLPTEEFTELTEEGVKQFQTDYMKITPTGEVDSKTLQKIDEFSDKYRENVANYSVATSSYMNSNNAKKIVTKKINGVNVKKKRWEWYEEELTNIKNKYNE</sequence>
<feature type="domain" description="Peptidoglycan binding-like" evidence="1">
    <location>
        <begin position="96"/>
        <end position="141"/>
    </location>
</feature>
<evidence type="ECO:0000313" key="3">
    <source>
        <dbReference type="Proteomes" id="UP000233535"/>
    </source>
</evidence>
<dbReference type="Proteomes" id="UP000233535">
    <property type="component" value="Unassembled WGS sequence"/>
</dbReference>
<dbReference type="Gene3D" id="1.10.101.10">
    <property type="entry name" value="PGBD-like superfamily/PGBD"/>
    <property type="match status" value="1"/>
</dbReference>
<gene>
    <name evidence="2" type="ORF">BZG02_15920</name>
</gene>
<keyword evidence="3" id="KW-1185">Reference proteome</keyword>
<dbReference type="InterPro" id="IPR036365">
    <property type="entry name" value="PGBD-like_sf"/>
</dbReference>
<evidence type="ECO:0000313" key="2">
    <source>
        <dbReference type="EMBL" id="PKQ61439.1"/>
    </source>
</evidence>